<sequence>MTTTLASFYLINSNLQRTLTTTANKPMVARETEYYLANIGNVKSVDDFLANDRVFKYAMKAWGLEEMNYAKAFMRKVLESDLNDSSSFANKLTDKRYLEFAKAFNFLPTGDVELGTLRAQDSGSEDAMIGLYTQQRISKGETAAAEAKYFSDNIGSITSVDDLLANERLFNFALTSQGLDAKLASVSAIRNVLTSDLNDPNSVANVYGEKYQKLAAAFSFAPDGSVAPGDVAQTDQQTKQMMLAYYEATDSDQSPAAAAFKSAYFNQAMASVSNVDDLVNNSFLRDFVATAAGLNPLYTTAATIRGILVSDLDDPDSIANQSALHKAVAATFNFNTDGSLDSGVAAQDTAQAKALSDLFTKYHDGDSISAEQASTDYYRNAMKSIQHVDTLLSDSKLYNFILSSFDINPDDVSKTKIKRILLSDPSSPTSYANLLQDSRFKDLAAAFNFDSDGFALGARQVQTADGAKNAIALYKATLGDSSSAQTLGNAEAQYYDRTILTLSSVDQLLKNDRLKSFIVKAYGLKDATNDTLRKILTSDLLDERSFVNKSGNEAYKALAADFKFDTDGSVRRAELGVAQSKPDIMRTRALYYRQAVEEDAGNENEGVRLALYFDRKASSITSPYSILADKALLQVVQTALRLPTQMSLLDIDRQADMISKALDVKDFKDPSKVQAFLTRFTAAWEMDNSTASQSAASILIGQPLEASISTSLLTNIQNLRLGGA</sequence>
<dbReference type="EMBL" id="LMTR01000065">
    <property type="protein sequence ID" value="KWT67440.1"/>
    <property type="molecule type" value="Genomic_DNA"/>
</dbReference>
<evidence type="ECO:0000313" key="1">
    <source>
        <dbReference type="EMBL" id="KWT67440.1"/>
    </source>
</evidence>
<reference evidence="1 2" key="1">
    <citation type="submission" date="2015-10" db="EMBL/GenBank/DDBJ databases">
        <title>Transcriptomic analysis of a linuron degrading triple-species bacterial consortium.</title>
        <authorList>
            <person name="Albers P."/>
        </authorList>
    </citation>
    <scope>NUCLEOTIDE SEQUENCE [LARGE SCALE GENOMIC DNA]</scope>
    <source>
        <strain evidence="1 2">WDL6</strain>
    </source>
</reference>
<accession>A0A120CV92</accession>
<comment type="caution">
    <text evidence="1">The sequence shown here is derived from an EMBL/GenBank/DDBJ whole genome shotgun (WGS) entry which is preliminary data.</text>
</comment>
<keyword evidence="2" id="KW-1185">Reference proteome</keyword>
<dbReference type="Gene3D" id="1.10.3700.10">
    <property type="entry name" value="AGR C 984p-like"/>
    <property type="match status" value="3"/>
</dbReference>
<keyword evidence="1" id="KW-0969">Cilium</keyword>
<organism evidence="1 2">
    <name type="scientific">Hyphomicrobium sulfonivorans</name>
    <dbReference type="NCBI Taxonomy" id="121290"/>
    <lineage>
        <taxon>Bacteria</taxon>
        <taxon>Pseudomonadati</taxon>
        <taxon>Pseudomonadota</taxon>
        <taxon>Alphaproteobacteria</taxon>
        <taxon>Hyphomicrobiales</taxon>
        <taxon>Hyphomicrobiaceae</taxon>
        <taxon>Hyphomicrobium</taxon>
    </lineage>
</organism>
<gene>
    <name evidence="1" type="ORF">APY04_2005</name>
</gene>
<dbReference type="Pfam" id="PF06748">
    <property type="entry name" value="DUF1217"/>
    <property type="match status" value="3"/>
</dbReference>
<dbReference type="PATRIC" id="fig|121290.4.peg.3402"/>
<dbReference type="InterPro" id="IPR010626">
    <property type="entry name" value="DUF1217"/>
</dbReference>
<evidence type="ECO:0000313" key="2">
    <source>
        <dbReference type="Proteomes" id="UP000059074"/>
    </source>
</evidence>
<dbReference type="RefSeq" id="WP_068462058.1">
    <property type="nucleotide sequence ID" value="NZ_LMTR01000065.1"/>
</dbReference>
<protein>
    <submittedName>
        <fullName evidence="1">Flagellar basal-body rod protein FlgF</fullName>
    </submittedName>
</protein>
<keyword evidence="1" id="KW-0282">Flagellum</keyword>
<dbReference type="Proteomes" id="UP000059074">
    <property type="component" value="Unassembled WGS sequence"/>
</dbReference>
<proteinExistence type="predicted"/>
<dbReference type="OrthoDB" id="7824597at2"/>
<keyword evidence="1" id="KW-0966">Cell projection</keyword>
<dbReference type="AlphaFoldDB" id="A0A120CV92"/>
<dbReference type="InterPro" id="IPR023157">
    <property type="entry name" value="AGR-C-984p-like_sf"/>
</dbReference>
<dbReference type="STRING" id="121290.APY04_2005"/>
<dbReference type="SUPFAM" id="SSF158837">
    <property type="entry name" value="AGR C 984p-like"/>
    <property type="match status" value="5"/>
</dbReference>
<name>A0A120CV92_HYPSL</name>